<gene>
    <name evidence="5" type="ORF">AMR74_04275</name>
</gene>
<dbReference type="InterPro" id="IPR004422">
    <property type="entry name" value="RFAP_synthase"/>
</dbReference>
<dbReference type="EMBL" id="LIST01000001">
    <property type="protein sequence ID" value="KOX98118.1"/>
    <property type="molecule type" value="Genomic_DNA"/>
</dbReference>
<dbReference type="PIRSF" id="PIRSF004884">
    <property type="entry name" value="Sugar_kin_arch"/>
    <property type="match status" value="1"/>
</dbReference>
<dbReference type="GO" id="GO:0005524">
    <property type="term" value="F:ATP binding"/>
    <property type="evidence" value="ECO:0007669"/>
    <property type="project" value="InterPro"/>
</dbReference>
<dbReference type="Pfam" id="PF00288">
    <property type="entry name" value="GHMP_kinases_N"/>
    <property type="match status" value="1"/>
</dbReference>
<evidence type="ECO:0000313" key="5">
    <source>
        <dbReference type="EMBL" id="KOX98118.1"/>
    </source>
</evidence>
<feature type="region of interest" description="Disordered" evidence="2">
    <location>
        <begin position="119"/>
        <end position="138"/>
    </location>
</feature>
<dbReference type="InterPro" id="IPR013750">
    <property type="entry name" value="GHMP_kinase_C_dom"/>
</dbReference>
<dbReference type="RefSeq" id="WP_053770802.1">
    <property type="nucleotide sequence ID" value="NZ_LIST01000001.1"/>
</dbReference>
<reference evidence="5 6" key="1">
    <citation type="submission" date="2015-08" db="EMBL/GenBank/DDBJ databases">
        <title>Genomes of Isolates from Cabo Rojo, PR.</title>
        <authorList>
            <person name="Sanchez-Nieves R.L."/>
            <person name="Montalvo-Rodriguez R."/>
        </authorList>
    </citation>
    <scope>NUCLEOTIDE SEQUENCE [LARGE SCALE GENOMIC DNA]</scope>
    <source>
        <strain evidence="5 6">5</strain>
    </source>
</reference>
<keyword evidence="1" id="KW-0808">Transferase</keyword>
<proteinExistence type="predicted"/>
<keyword evidence="5" id="KW-0418">Kinase</keyword>
<dbReference type="Proteomes" id="UP000037747">
    <property type="component" value="Unassembled WGS sequence"/>
</dbReference>
<evidence type="ECO:0000256" key="2">
    <source>
        <dbReference type="SAM" id="MobiDB-lite"/>
    </source>
</evidence>
<feature type="domain" description="GHMP kinase N-terminal" evidence="3">
    <location>
        <begin position="78"/>
        <end position="140"/>
    </location>
</feature>
<dbReference type="InterPro" id="IPR006204">
    <property type="entry name" value="GHMP_kinase_N_dom"/>
</dbReference>
<dbReference type="PANTHER" id="PTHR20861">
    <property type="entry name" value="HOMOSERINE/4-DIPHOSPHOCYTIDYL-2-C-METHYL-D-ERYTHRITOL KINASE"/>
    <property type="match status" value="1"/>
</dbReference>
<sequence length="362" mass="36357">MARASVGARLHFGFCNLSLSHERLYGALGVGLAAPRAVVDAEPASAVRVTVDEAAGTPAESTGSAAAVRDDVRGYATAAADLLGVDGARVAVRESLPRHAGLGSGTRLAAATLAAVATAHGEPPRVRERAPALGRGGRSGVGVATFEDGGFVLDAGHPTARFTTDRPADGEWTVPPVAARHQVPDDWRFLLVEPGADAGRSGPAEDDAMRAAVERADPALADRIGGTVTRRVLPAVATGDAEAFGAAVAEIGRLNGAWYADEQGGVYRPPVGAVVDSLSGAASVFGAGQSSWGPTVYGVTDAARADAALAAGERALDRAGVDGEVSVVRASNDGARIDAAGGADPPSADPERGNTKPRGDGA</sequence>
<feature type="compositionally biased region" description="Low complexity" evidence="2">
    <location>
        <begin position="333"/>
        <end position="346"/>
    </location>
</feature>
<dbReference type="InterPro" id="IPR014721">
    <property type="entry name" value="Ribsml_uS5_D2-typ_fold_subgr"/>
</dbReference>
<dbReference type="Pfam" id="PF08544">
    <property type="entry name" value="GHMP_kinases_C"/>
    <property type="match status" value="1"/>
</dbReference>
<feature type="domain" description="GHMP kinase C-terminal" evidence="4">
    <location>
        <begin position="233"/>
        <end position="312"/>
    </location>
</feature>
<evidence type="ECO:0000256" key="1">
    <source>
        <dbReference type="ARBA" id="ARBA00022679"/>
    </source>
</evidence>
<dbReference type="GO" id="GO:0016301">
    <property type="term" value="F:kinase activity"/>
    <property type="evidence" value="ECO:0007669"/>
    <property type="project" value="UniProtKB-KW"/>
</dbReference>
<dbReference type="Gene3D" id="3.30.230.10">
    <property type="match status" value="1"/>
</dbReference>
<feature type="compositionally biased region" description="Basic and acidic residues" evidence="2">
    <location>
        <begin position="349"/>
        <end position="362"/>
    </location>
</feature>
<dbReference type="SUPFAM" id="SSF54211">
    <property type="entry name" value="Ribosomal protein S5 domain 2-like"/>
    <property type="match status" value="1"/>
</dbReference>
<feature type="region of interest" description="Disordered" evidence="2">
    <location>
        <begin position="332"/>
        <end position="362"/>
    </location>
</feature>
<dbReference type="PANTHER" id="PTHR20861:SF6">
    <property type="entry name" value="BETA-RIBOFURANOSYLPHENOL 5'-PHOSPHATE SYNTHASE"/>
    <property type="match status" value="1"/>
</dbReference>
<evidence type="ECO:0000313" key="6">
    <source>
        <dbReference type="Proteomes" id="UP000037747"/>
    </source>
</evidence>
<dbReference type="InterPro" id="IPR020568">
    <property type="entry name" value="Ribosomal_Su5_D2-typ_SF"/>
</dbReference>
<protein>
    <submittedName>
        <fullName evidence="5">GHMP kinase</fullName>
    </submittedName>
</protein>
<dbReference type="PATRIC" id="fig|1705389.3.peg.1168"/>
<dbReference type="OrthoDB" id="85156at2157"/>
<accession>A0A0M9ATQ3</accession>
<keyword evidence="6" id="KW-1185">Reference proteome</keyword>
<dbReference type="NCBIfam" id="TIGR00144">
    <property type="entry name" value="beta_RFAP_syn"/>
    <property type="match status" value="1"/>
</dbReference>
<organism evidence="5 6">
    <name type="scientific">Halorubrum tropicale</name>
    <dbReference type="NCBI Taxonomy" id="1765655"/>
    <lineage>
        <taxon>Archaea</taxon>
        <taxon>Methanobacteriati</taxon>
        <taxon>Methanobacteriota</taxon>
        <taxon>Stenosarchaea group</taxon>
        <taxon>Halobacteria</taxon>
        <taxon>Halobacteriales</taxon>
        <taxon>Haloferacaceae</taxon>
        <taxon>Halorubrum</taxon>
    </lineage>
</organism>
<name>A0A0M9ATQ3_9EURY</name>
<dbReference type="AlphaFoldDB" id="A0A0M9ATQ3"/>
<evidence type="ECO:0000259" key="4">
    <source>
        <dbReference type="Pfam" id="PF08544"/>
    </source>
</evidence>
<dbReference type="STRING" id="1765655.AMR74_04275"/>
<evidence type="ECO:0000259" key="3">
    <source>
        <dbReference type="Pfam" id="PF00288"/>
    </source>
</evidence>
<comment type="caution">
    <text evidence="5">The sequence shown here is derived from an EMBL/GenBank/DDBJ whole genome shotgun (WGS) entry which is preliminary data.</text>
</comment>